<feature type="repeat" description="WD" evidence="5">
    <location>
        <begin position="293"/>
        <end position="325"/>
    </location>
</feature>
<keyword evidence="3" id="KW-0677">Repeat</keyword>
<dbReference type="OrthoDB" id="674604at2759"/>
<dbReference type="GO" id="GO:0000027">
    <property type="term" value="P:ribosomal large subunit assembly"/>
    <property type="evidence" value="ECO:0007669"/>
    <property type="project" value="TreeGrafter"/>
</dbReference>
<dbReference type="EMBL" id="LHPG02000013">
    <property type="protein sequence ID" value="PRW44237.1"/>
    <property type="molecule type" value="Genomic_DNA"/>
</dbReference>
<dbReference type="SUPFAM" id="SSF50978">
    <property type="entry name" value="WD40 repeat-like"/>
    <property type="match status" value="1"/>
</dbReference>
<keyword evidence="4" id="KW-0539">Nucleus</keyword>
<comment type="caution">
    <text evidence="6">The sequence shown here is derived from an EMBL/GenBank/DDBJ whole genome shotgun (WGS) entry which is preliminary data.</text>
</comment>
<organism evidence="6 7">
    <name type="scientific">Chlorella sorokiniana</name>
    <name type="common">Freshwater green alga</name>
    <dbReference type="NCBI Taxonomy" id="3076"/>
    <lineage>
        <taxon>Eukaryota</taxon>
        <taxon>Viridiplantae</taxon>
        <taxon>Chlorophyta</taxon>
        <taxon>core chlorophytes</taxon>
        <taxon>Trebouxiophyceae</taxon>
        <taxon>Chlorellales</taxon>
        <taxon>Chlorellaceae</taxon>
        <taxon>Chlorella clade</taxon>
        <taxon>Chlorella</taxon>
    </lineage>
</organism>
<dbReference type="PROSITE" id="PS50082">
    <property type="entry name" value="WD_REPEATS_2"/>
    <property type="match status" value="1"/>
</dbReference>
<evidence type="ECO:0000313" key="6">
    <source>
        <dbReference type="EMBL" id="PRW44237.1"/>
    </source>
</evidence>
<gene>
    <name evidence="6" type="ORF">C2E21_6506</name>
</gene>
<comment type="subcellular location">
    <subcellularLocation>
        <location evidence="1">Nucleus</location>
    </subcellularLocation>
</comment>
<evidence type="ECO:0000256" key="5">
    <source>
        <dbReference type="PROSITE-ProRule" id="PRU00221"/>
    </source>
</evidence>
<dbReference type="PANTHER" id="PTHR19848">
    <property type="entry name" value="WD40 REPEAT PROTEIN"/>
    <property type="match status" value="1"/>
</dbReference>
<name>A0A2P6TJH5_CHLSO</name>
<evidence type="ECO:0000256" key="2">
    <source>
        <dbReference type="ARBA" id="ARBA00022574"/>
    </source>
</evidence>
<evidence type="ECO:0000256" key="3">
    <source>
        <dbReference type="ARBA" id="ARBA00022737"/>
    </source>
</evidence>
<proteinExistence type="predicted"/>
<dbReference type="InterPro" id="IPR036322">
    <property type="entry name" value="WD40_repeat_dom_sf"/>
</dbReference>
<dbReference type="InterPro" id="IPR015943">
    <property type="entry name" value="WD40/YVTN_repeat-like_dom_sf"/>
</dbReference>
<dbReference type="InterPro" id="IPR019775">
    <property type="entry name" value="WD40_repeat_CS"/>
</dbReference>
<dbReference type="SMART" id="SM00320">
    <property type="entry name" value="WD40"/>
    <property type="match status" value="6"/>
</dbReference>
<protein>
    <submittedName>
        <fullName evidence="6">WD40 repeat</fullName>
    </submittedName>
</protein>
<evidence type="ECO:0000256" key="1">
    <source>
        <dbReference type="ARBA" id="ARBA00004123"/>
    </source>
</evidence>
<dbReference type="AlphaFoldDB" id="A0A2P6TJH5"/>
<dbReference type="STRING" id="3076.A0A2P6TJH5"/>
<evidence type="ECO:0000313" key="7">
    <source>
        <dbReference type="Proteomes" id="UP000239899"/>
    </source>
</evidence>
<reference evidence="6 7" key="1">
    <citation type="journal article" date="2018" name="Plant J.">
        <title>Genome sequences of Chlorella sorokiniana UTEX 1602 and Micractinium conductrix SAG 241.80: implications to maltose excretion by a green alga.</title>
        <authorList>
            <person name="Arriola M.B."/>
            <person name="Velmurugan N."/>
            <person name="Zhang Y."/>
            <person name="Plunkett M.H."/>
            <person name="Hondzo H."/>
            <person name="Barney B.M."/>
        </authorList>
    </citation>
    <scope>NUCLEOTIDE SEQUENCE [LARGE SCALE GENOMIC DNA]</scope>
    <source>
        <strain evidence="7">UTEX 1602</strain>
    </source>
</reference>
<sequence length="325" mass="34898">MGAQAVAEFVHRATDRKEAILLAKIQGHSASLASSLVLRDAEDRKQVLTSSLDKTLAMWSCEGEDGQWVEAARLTPPGGPIFSLALDSREQDGLPNQVFVGNHAKQVAAWVPPAAELDSNVLLDDHCGWVRSLAMAGGRWLFSCACNTLRQWDMSRAVPRCVATVSLDKGDILALVASKGRVYAANADGSIRAWSIGKKGELTEVACRKKAHGERVTAIALRGPLLYSVSYDGALKAWDAESLDIVVDRSNAHGGERVHCLAMGPDGLLYSGGSDKLVRRWDPQLLVPAASPLLCHHHSVRTLAAGGRELLVSGDKNGEVALWKV</sequence>
<keyword evidence="2 5" id="KW-0853">WD repeat</keyword>
<dbReference type="Gene3D" id="2.130.10.10">
    <property type="entry name" value="YVTN repeat-like/Quinoprotein amine dehydrogenase"/>
    <property type="match status" value="2"/>
</dbReference>
<evidence type="ECO:0000256" key="4">
    <source>
        <dbReference type="ARBA" id="ARBA00023242"/>
    </source>
</evidence>
<dbReference type="InterPro" id="IPR001680">
    <property type="entry name" value="WD40_rpt"/>
</dbReference>
<dbReference type="GO" id="GO:0005730">
    <property type="term" value="C:nucleolus"/>
    <property type="evidence" value="ECO:0007669"/>
    <property type="project" value="TreeGrafter"/>
</dbReference>
<dbReference type="PROSITE" id="PS00678">
    <property type="entry name" value="WD_REPEATS_1"/>
    <property type="match status" value="1"/>
</dbReference>
<keyword evidence="7" id="KW-1185">Reference proteome</keyword>
<dbReference type="PANTHER" id="PTHR19848:SF0">
    <property type="entry name" value="NOTCHLESS PROTEIN HOMOLOG 1"/>
    <property type="match status" value="1"/>
</dbReference>
<dbReference type="Pfam" id="PF00400">
    <property type="entry name" value="WD40"/>
    <property type="match status" value="1"/>
</dbReference>
<dbReference type="PROSITE" id="PS50294">
    <property type="entry name" value="WD_REPEATS_REGION"/>
    <property type="match status" value="1"/>
</dbReference>
<accession>A0A2P6TJH5</accession>
<dbReference type="Proteomes" id="UP000239899">
    <property type="component" value="Unassembled WGS sequence"/>
</dbReference>